<feature type="non-terminal residue" evidence="1">
    <location>
        <position position="59"/>
    </location>
</feature>
<comment type="caution">
    <text evidence="1">The sequence shown here is derived from an EMBL/GenBank/DDBJ whole genome shotgun (WGS) entry which is preliminary data.</text>
</comment>
<dbReference type="EMBL" id="BARV01016326">
    <property type="protein sequence ID" value="GAI25653.1"/>
    <property type="molecule type" value="Genomic_DNA"/>
</dbReference>
<gene>
    <name evidence="1" type="ORF">S06H3_28034</name>
</gene>
<protein>
    <submittedName>
        <fullName evidence="1">Uncharacterized protein</fullName>
    </submittedName>
</protein>
<sequence>MTERAKISLAPFVYCPKAGERVPIWHCLGSLTQGRAICPYLVKATVHGAKCAEVECKWG</sequence>
<proteinExistence type="predicted"/>
<accession>X1M2S5</accession>
<reference evidence="1" key="1">
    <citation type="journal article" date="2014" name="Front. Microbiol.">
        <title>High frequency of phylogenetically diverse reductive dehalogenase-homologous genes in deep subseafloor sedimentary metagenomes.</title>
        <authorList>
            <person name="Kawai M."/>
            <person name="Futagami T."/>
            <person name="Toyoda A."/>
            <person name="Takaki Y."/>
            <person name="Nishi S."/>
            <person name="Hori S."/>
            <person name="Arai W."/>
            <person name="Tsubouchi T."/>
            <person name="Morono Y."/>
            <person name="Uchiyama I."/>
            <person name="Ito T."/>
            <person name="Fujiyama A."/>
            <person name="Inagaki F."/>
            <person name="Takami H."/>
        </authorList>
    </citation>
    <scope>NUCLEOTIDE SEQUENCE</scope>
    <source>
        <strain evidence="1">Expedition CK06-06</strain>
    </source>
</reference>
<evidence type="ECO:0000313" key="1">
    <source>
        <dbReference type="EMBL" id="GAI25653.1"/>
    </source>
</evidence>
<name>X1M2S5_9ZZZZ</name>
<organism evidence="1">
    <name type="scientific">marine sediment metagenome</name>
    <dbReference type="NCBI Taxonomy" id="412755"/>
    <lineage>
        <taxon>unclassified sequences</taxon>
        <taxon>metagenomes</taxon>
        <taxon>ecological metagenomes</taxon>
    </lineage>
</organism>
<dbReference type="AlphaFoldDB" id="X1M2S5"/>